<dbReference type="Pfam" id="PF00989">
    <property type="entry name" value="PAS"/>
    <property type="match status" value="1"/>
</dbReference>
<dbReference type="InterPro" id="IPR013655">
    <property type="entry name" value="PAS_fold_3"/>
</dbReference>
<organism evidence="6 7">
    <name type="scientific">Anaerosolibacter carboniphilus</name>
    <dbReference type="NCBI Taxonomy" id="1417629"/>
    <lineage>
        <taxon>Bacteria</taxon>
        <taxon>Bacillati</taxon>
        <taxon>Bacillota</taxon>
        <taxon>Clostridia</taxon>
        <taxon>Peptostreptococcales</taxon>
        <taxon>Thermotaleaceae</taxon>
        <taxon>Anaerosolibacter</taxon>
    </lineage>
</organism>
<dbReference type="InterPro" id="IPR000700">
    <property type="entry name" value="PAS-assoc_C"/>
</dbReference>
<dbReference type="InterPro" id="IPR001633">
    <property type="entry name" value="EAL_dom"/>
</dbReference>
<dbReference type="InterPro" id="IPR043128">
    <property type="entry name" value="Rev_trsase/Diguanyl_cyclase"/>
</dbReference>
<dbReference type="NCBIfam" id="TIGR00229">
    <property type="entry name" value="sensory_box"/>
    <property type="match status" value="2"/>
</dbReference>
<dbReference type="PROSITE" id="PS50883">
    <property type="entry name" value="EAL"/>
    <property type="match status" value="1"/>
</dbReference>
<feature type="transmembrane region" description="Helical" evidence="1">
    <location>
        <begin position="38"/>
        <end position="58"/>
    </location>
</feature>
<dbReference type="Gene3D" id="3.30.70.270">
    <property type="match status" value="1"/>
</dbReference>
<dbReference type="Pfam" id="PF00990">
    <property type="entry name" value="GGDEF"/>
    <property type="match status" value="1"/>
</dbReference>
<dbReference type="CDD" id="cd01949">
    <property type="entry name" value="GGDEF"/>
    <property type="match status" value="1"/>
</dbReference>
<dbReference type="RefSeq" id="WP_184313153.1">
    <property type="nucleotide sequence ID" value="NZ_JACHEN010000042.1"/>
</dbReference>
<dbReference type="Proteomes" id="UP000579281">
    <property type="component" value="Unassembled WGS sequence"/>
</dbReference>
<accession>A0A841KXT7</accession>
<keyword evidence="1" id="KW-0812">Transmembrane</keyword>
<comment type="caution">
    <text evidence="6">The sequence shown here is derived from an EMBL/GenBank/DDBJ whole genome shotgun (WGS) entry which is preliminary data.</text>
</comment>
<dbReference type="Pfam" id="PF00563">
    <property type="entry name" value="EAL"/>
    <property type="match status" value="1"/>
</dbReference>
<dbReference type="PROSITE" id="PS50113">
    <property type="entry name" value="PAC"/>
    <property type="match status" value="2"/>
</dbReference>
<feature type="domain" description="PAC" evidence="3">
    <location>
        <begin position="220"/>
        <end position="272"/>
    </location>
</feature>
<dbReference type="SMART" id="SM00091">
    <property type="entry name" value="PAS"/>
    <property type="match status" value="2"/>
</dbReference>
<dbReference type="CDD" id="cd00130">
    <property type="entry name" value="PAS"/>
    <property type="match status" value="2"/>
</dbReference>
<dbReference type="GO" id="GO:0006355">
    <property type="term" value="P:regulation of DNA-templated transcription"/>
    <property type="evidence" value="ECO:0007669"/>
    <property type="project" value="InterPro"/>
</dbReference>
<evidence type="ECO:0000256" key="1">
    <source>
        <dbReference type="SAM" id="Phobius"/>
    </source>
</evidence>
<dbReference type="SUPFAM" id="SSF141868">
    <property type="entry name" value="EAL domain-like"/>
    <property type="match status" value="1"/>
</dbReference>
<dbReference type="Gene3D" id="3.30.450.20">
    <property type="entry name" value="PAS domain"/>
    <property type="match status" value="2"/>
</dbReference>
<dbReference type="SUPFAM" id="SSF55785">
    <property type="entry name" value="PYP-like sensor domain (PAS domain)"/>
    <property type="match status" value="2"/>
</dbReference>
<dbReference type="FunFam" id="3.20.20.450:FF:000001">
    <property type="entry name" value="Cyclic di-GMP phosphodiesterase yahA"/>
    <property type="match status" value="1"/>
</dbReference>
<dbReference type="InterPro" id="IPR000160">
    <property type="entry name" value="GGDEF_dom"/>
</dbReference>
<dbReference type="Pfam" id="PF08447">
    <property type="entry name" value="PAS_3"/>
    <property type="match status" value="1"/>
</dbReference>
<dbReference type="InterPro" id="IPR052155">
    <property type="entry name" value="Biofilm_reg_signaling"/>
</dbReference>
<reference evidence="6 7" key="1">
    <citation type="submission" date="2020-08" db="EMBL/GenBank/DDBJ databases">
        <title>Genomic Encyclopedia of Type Strains, Phase IV (KMG-IV): sequencing the most valuable type-strain genomes for metagenomic binning, comparative biology and taxonomic classification.</title>
        <authorList>
            <person name="Goeker M."/>
        </authorList>
    </citation>
    <scope>NUCLEOTIDE SEQUENCE [LARGE SCALE GENOMIC DNA]</scope>
    <source>
        <strain evidence="6 7">DSM 103526</strain>
    </source>
</reference>
<dbReference type="SUPFAM" id="SSF55073">
    <property type="entry name" value="Nucleotide cyclase"/>
    <property type="match status" value="1"/>
</dbReference>
<protein>
    <submittedName>
        <fullName evidence="6">Diguanylate cyclase (GGDEF)-like protein/PAS domain S-box-containing protein</fullName>
    </submittedName>
</protein>
<proteinExistence type="predicted"/>
<sequence length="831" mass="96313">MKVRKDAIWFDDKIRDIQSQLSDYVKAKMELKPREETLKIIVFYAFMGGLWILLSDMILSSFVKDPEMLMQLETYKGWFYVVLTGLIFYFVIYGKITLFKRAVDKIFEGFEDLSAAHEELLAMDEELSYQFDEMEKHRNALMISDQRYELAVEGANDGIWDWDLESGAYFFSIKWKNAFGYDDVEIPNRYDSWKQLLHPEDRENAVNKIEEYLASQSGIYESTYRLRCKNGEYRWILSRGKGIWNKEGHAIRVAGSHTDITEYMELQERLYQEKELYQNIINEAAIFILGVDTEGRIFEFNNFAEKLTGYTKNEVLGRRWFDVFIPAERKQHTDEIIQAILRGEAIRNQENQVVTREGRRVDVLWNNNVFRDSKGTILGIIAMGTDITERKVMENQLVSLAYYDGLTGLPNRQLFEKMLREQILQAQKEQKKLALLYLDLDNFKKINDTLGHHYGDRLLQDIADGLRATVKEHMNISRLSGDEFAIILSNVMDTIEFHNEIIAIMEAISKAWVIEGNELYITSSVGVSIYPDDGQDVQSLLKNADTAMYVAKENAKNCYALYTPEMHEKSLKFLDMEKDLRNALSNKEFILYYQPLINLKTGKIIGLEALIRWLHPKKGMIAPNEFIPFAEGSSAIIDIGEWVIHEACRQLKQWYDMGLPQVYIAINLSARQLRHQDITDKIIHIVNEMGIDGGNLLFEITENVAMHDLRQSIHTLNMLKSVNMRIALDDFGTGYSSLNYLKKLPIDMIKIDKSFVQDITKHHDEKFIAKTIIDLAHNMDVIVTAEGIETENQYKILREYDCDLGQGYLFSKPLPAEEIEELLLSGKGFTV</sequence>
<dbReference type="CDD" id="cd01948">
    <property type="entry name" value="EAL"/>
    <property type="match status" value="1"/>
</dbReference>
<evidence type="ECO:0000259" key="2">
    <source>
        <dbReference type="PROSITE" id="PS50112"/>
    </source>
</evidence>
<feature type="domain" description="GGDEF" evidence="5">
    <location>
        <begin position="431"/>
        <end position="564"/>
    </location>
</feature>
<feature type="domain" description="PAS" evidence="2">
    <location>
        <begin position="144"/>
        <end position="216"/>
    </location>
</feature>
<dbReference type="InterPro" id="IPR035965">
    <property type="entry name" value="PAS-like_dom_sf"/>
</dbReference>
<dbReference type="EMBL" id="JACHEN010000042">
    <property type="protein sequence ID" value="MBB6218566.1"/>
    <property type="molecule type" value="Genomic_DNA"/>
</dbReference>
<dbReference type="SMART" id="SM00267">
    <property type="entry name" value="GGDEF"/>
    <property type="match status" value="1"/>
</dbReference>
<dbReference type="InterPro" id="IPR013767">
    <property type="entry name" value="PAS_fold"/>
</dbReference>
<dbReference type="Gene3D" id="3.20.20.450">
    <property type="entry name" value="EAL domain"/>
    <property type="match status" value="1"/>
</dbReference>
<evidence type="ECO:0000259" key="4">
    <source>
        <dbReference type="PROSITE" id="PS50883"/>
    </source>
</evidence>
<evidence type="ECO:0000259" key="3">
    <source>
        <dbReference type="PROSITE" id="PS50113"/>
    </source>
</evidence>
<dbReference type="AlphaFoldDB" id="A0A841KXT7"/>
<dbReference type="InterPro" id="IPR001610">
    <property type="entry name" value="PAC"/>
</dbReference>
<dbReference type="PROSITE" id="PS50887">
    <property type="entry name" value="GGDEF"/>
    <property type="match status" value="1"/>
</dbReference>
<evidence type="ECO:0000313" key="6">
    <source>
        <dbReference type="EMBL" id="MBB6218566.1"/>
    </source>
</evidence>
<dbReference type="SMART" id="SM00086">
    <property type="entry name" value="PAC"/>
    <property type="match status" value="2"/>
</dbReference>
<dbReference type="PANTHER" id="PTHR44757">
    <property type="entry name" value="DIGUANYLATE CYCLASE DGCP"/>
    <property type="match status" value="1"/>
</dbReference>
<evidence type="ECO:0000259" key="5">
    <source>
        <dbReference type="PROSITE" id="PS50887"/>
    </source>
</evidence>
<keyword evidence="1" id="KW-1133">Transmembrane helix</keyword>
<feature type="domain" description="PAC" evidence="3">
    <location>
        <begin position="347"/>
        <end position="399"/>
    </location>
</feature>
<feature type="domain" description="PAS" evidence="2">
    <location>
        <begin position="273"/>
        <end position="344"/>
    </location>
</feature>
<dbReference type="SMART" id="SM00052">
    <property type="entry name" value="EAL"/>
    <property type="match status" value="1"/>
</dbReference>
<dbReference type="InterPro" id="IPR000014">
    <property type="entry name" value="PAS"/>
</dbReference>
<evidence type="ECO:0000313" key="7">
    <source>
        <dbReference type="Proteomes" id="UP000579281"/>
    </source>
</evidence>
<gene>
    <name evidence="6" type="ORF">HNQ80_004740</name>
</gene>
<feature type="domain" description="EAL" evidence="4">
    <location>
        <begin position="573"/>
        <end position="827"/>
    </location>
</feature>
<dbReference type="PANTHER" id="PTHR44757:SF2">
    <property type="entry name" value="BIOFILM ARCHITECTURE MAINTENANCE PROTEIN MBAA"/>
    <property type="match status" value="1"/>
</dbReference>
<dbReference type="PROSITE" id="PS50112">
    <property type="entry name" value="PAS"/>
    <property type="match status" value="2"/>
</dbReference>
<name>A0A841KXT7_9FIRM</name>
<keyword evidence="1" id="KW-0472">Membrane</keyword>
<dbReference type="InterPro" id="IPR029787">
    <property type="entry name" value="Nucleotide_cyclase"/>
</dbReference>
<dbReference type="NCBIfam" id="TIGR00254">
    <property type="entry name" value="GGDEF"/>
    <property type="match status" value="1"/>
</dbReference>
<feature type="transmembrane region" description="Helical" evidence="1">
    <location>
        <begin position="78"/>
        <end position="96"/>
    </location>
</feature>
<keyword evidence="7" id="KW-1185">Reference proteome</keyword>
<dbReference type="InterPro" id="IPR035919">
    <property type="entry name" value="EAL_sf"/>
</dbReference>